<sequence>MGAGDAHSGTKDGVQDTDQMRDAHGMKNDVVDKESNKGAEGDVQKKDEEVKVEEETPKNTTPRIPVIDRINRIRQEMSFAVVLRERLKFTAYDMCKVTLFQISSPSDAILSPCTKKLTGRRMFRDLLSRRQLSSFVGGKLDTGEGARAGRLEAEEPADVSVECEASDDEKWDVNNTSYD</sequence>
<name>A0A183CX96_9BILA</name>
<protein>
    <submittedName>
        <fullName evidence="4">Rad21_Rec8 domain-containing protein</fullName>
    </submittedName>
</protein>
<dbReference type="InterPro" id="IPR007727">
    <property type="entry name" value="Spo12"/>
</dbReference>
<feature type="region of interest" description="Disordered" evidence="1">
    <location>
        <begin position="143"/>
        <end position="179"/>
    </location>
</feature>
<feature type="region of interest" description="Disordered" evidence="1">
    <location>
        <begin position="1"/>
        <end position="59"/>
    </location>
</feature>
<organism evidence="4">
    <name type="scientific">Gongylonema pulchrum</name>
    <dbReference type="NCBI Taxonomy" id="637853"/>
    <lineage>
        <taxon>Eukaryota</taxon>
        <taxon>Metazoa</taxon>
        <taxon>Ecdysozoa</taxon>
        <taxon>Nematoda</taxon>
        <taxon>Chromadorea</taxon>
        <taxon>Rhabditida</taxon>
        <taxon>Spirurina</taxon>
        <taxon>Spiruromorpha</taxon>
        <taxon>Spiruroidea</taxon>
        <taxon>Gongylonematidae</taxon>
        <taxon>Gongylonema</taxon>
    </lineage>
</organism>
<proteinExistence type="predicted"/>
<evidence type="ECO:0000313" key="2">
    <source>
        <dbReference type="EMBL" id="VDK29352.1"/>
    </source>
</evidence>
<dbReference type="WBParaSite" id="GPUH_0000108701-mRNA-1">
    <property type="protein sequence ID" value="GPUH_0000108701-mRNA-1"/>
    <property type="gene ID" value="GPUH_0000108701"/>
</dbReference>
<dbReference type="EMBL" id="UYRT01001201">
    <property type="protein sequence ID" value="VDK29352.1"/>
    <property type="molecule type" value="Genomic_DNA"/>
</dbReference>
<reference evidence="2 3" key="2">
    <citation type="submission" date="2018-11" db="EMBL/GenBank/DDBJ databases">
        <authorList>
            <consortium name="Pathogen Informatics"/>
        </authorList>
    </citation>
    <scope>NUCLEOTIDE SEQUENCE [LARGE SCALE GENOMIC DNA]</scope>
</reference>
<accession>A0A183CX96</accession>
<reference evidence="4" key="1">
    <citation type="submission" date="2016-06" db="UniProtKB">
        <authorList>
            <consortium name="WormBaseParasite"/>
        </authorList>
    </citation>
    <scope>IDENTIFICATION</scope>
</reference>
<evidence type="ECO:0000313" key="3">
    <source>
        <dbReference type="Proteomes" id="UP000271098"/>
    </source>
</evidence>
<evidence type="ECO:0000256" key="1">
    <source>
        <dbReference type="SAM" id="MobiDB-lite"/>
    </source>
</evidence>
<evidence type="ECO:0000313" key="4">
    <source>
        <dbReference type="WBParaSite" id="GPUH_0000108701-mRNA-1"/>
    </source>
</evidence>
<keyword evidence="3" id="KW-1185">Reference proteome</keyword>
<feature type="compositionally biased region" description="Basic and acidic residues" evidence="1">
    <location>
        <begin position="8"/>
        <end position="57"/>
    </location>
</feature>
<feature type="compositionally biased region" description="Basic and acidic residues" evidence="1">
    <location>
        <begin position="143"/>
        <end position="153"/>
    </location>
</feature>
<dbReference type="Pfam" id="PF05032">
    <property type="entry name" value="Spo12"/>
    <property type="match status" value="1"/>
</dbReference>
<gene>
    <name evidence="2" type="ORF">GPUH_LOCUS1087</name>
</gene>
<dbReference type="Proteomes" id="UP000271098">
    <property type="component" value="Unassembled WGS sequence"/>
</dbReference>
<dbReference type="AlphaFoldDB" id="A0A183CX96"/>